<dbReference type="GO" id="GO:0005506">
    <property type="term" value="F:iron ion binding"/>
    <property type="evidence" value="ECO:0007669"/>
    <property type="project" value="InterPro"/>
</dbReference>
<dbReference type="InterPro" id="IPR034904">
    <property type="entry name" value="FSCA_dom_sf"/>
</dbReference>
<sequence>MSNTVIPEDMVKEVEKALDTIRPYLEADGGNVQIKEITEEKVVVLELLGSCGSCPMSTMTFKAGVEQAILNAVPEIKGVEAVNITLPDDPNAKLPENLR</sequence>
<feature type="domain" description="NIF system FeS cluster assembly NifU C-terminal" evidence="2">
    <location>
        <begin position="14"/>
        <end position="80"/>
    </location>
</feature>
<dbReference type="Proteomes" id="UP001403385">
    <property type="component" value="Unassembled WGS sequence"/>
</dbReference>
<keyword evidence="4" id="KW-1185">Reference proteome</keyword>
<proteinExistence type="inferred from homology"/>
<evidence type="ECO:0000313" key="3">
    <source>
        <dbReference type="EMBL" id="MEN7549540.1"/>
    </source>
</evidence>
<evidence type="ECO:0000256" key="1">
    <source>
        <dbReference type="ARBA" id="ARBA00006420"/>
    </source>
</evidence>
<gene>
    <name evidence="3" type="ORF">AAG747_16575</name>
</gene>
<name>A0AAW9SAM2_9BACT</name>
<reference evidence="3 4" key="1">
    <citation type="submission" date="2024-04" db="EMBL/GenBank/DDBJ databases">
        <title>Novel genus in family Flammeovirgaceae.</title>
        <authorList>
            <person name="Nguyen T.H."/>
            <person name="Vuong T.Q."/>
            <person name="Le H."/>
            <person name="Kim S.-G."/>
        </authorList>
    </citation>
    <scope>NUCLEOTIDE SEQUENCE [LARGE SCALE GENOMIC DNA]</scope>
    <source>
        <strain evidence="3 4">JCM 23209</strain>
    </source>
</reference>
<evidence type="ECO:0000313" key="4">
    <source>
        <dbReference type="Proteomes" id="UP001403385"/>
    </source>
</evidence>
<accession>A0AAW9SAM2</accession>
<dbReference type="AlphaFoldDB" id="A0AAW9SAM2"/>
<dbReference type="EMBL" id="JBDKWZ010000009">
    <property type="protein sequence ID" value="MEN7549540.1"/>
    <property type="molecule type" value="Genomic_DNA"/>
</dbReference>
<protein>
    <submittedName>
        <fullName evidence="3">NifU family protein</fullName>
    </submittedName>
</protein>
<dbReference type="InterPro" id="IPR001075">
    <property type="entry name" value="NIF_FeS_clus_asmbl_NifU_C"/>
</dbReference>
<dbReference type="PANTHER" id="PTHR11178">
    <property type="entry name" value="IRON-SULFUR CLUSTER SCAFFOLD PROTEIN NFU-RELATED"/>
    <property type="match status" value="1"/>
</dbReference>
<dbReference type="RefSeq" id="WP_346822319.1">
    <property type="nucleotide sequence ID" value="NZ_JBDKWZ010000009.1"/>
</dbReference>
<dbReference type="SUPFAM" id="SSF117916">
    <property type="entry name" value="Fe-S cluster assembly (FSCA) domain-like"/>
    <property type="match status" value="1"/>
</dbReference>
<comment type="caution">
    <text evidence="3">The sequence shown here is derived from an EMBL/GenBank/DDBJ whole genome shotgun (WGS) entry which is preliminary data.</text>
</comment>
<dbReference type="GO" id="GO:0051536">
    <property type="term" value="F:iron-sulfur cluster binding"/>
    <property type="evidence" value="ECO:0007669"/>
    <property type="project" value="InterPro"/>
</dbReference>
<organism evidence="3 4">
    <name type="scientific">Rapidithrix thailandica</name>
    <dbReference type="NCBI Taxonomy" id="413964"/>
    <lineage>
        <taxon>Bacteria</taxon>
        <taxon>Pseudomonadati</taxon>
        <taxon>Bacteroidota</taxon>
        <taxon>Cytophagia</taxon>
        <taxon>Cytophagales</taxon>
        <taxon>Flammeovirgaceae</taxon>
        <taxon>Rapidithrix</taxon>
    </lineage>
</organism>
<dbReference type="Pfam" id="PF01106">
    <property type="entry name" value="NifU"/>
    <property type="match status" value="1"/>
</dbReference>
<dbReference type="Gene3D" id="3.30.300.130">
    <property type="entry name" value="Fe-S cluster assembly (FSCA)"/>
    <property type="match status" value="1"/>
</dbReference>
<dbReference type="GO" id="GO:0016226">
    <property type="term" value="P:iron-sulfur cluster assembly"/>
    <property type="evidence" value="ECO:0007669"/>
    <property type="project" value="InterPro"/>
</dbReference>
<dbReference type="PANTHER" id="PTHR11178:SF25">
    <property type="entry name" value="NIFU-LIKE PROTEIN 3, CHLOROPLASTIC"/>
    <property type="match status" value="1"/>
</dbReference>
<evidence type="ECO:0000259" key="2">
    <source>
        <dbReference type="Pfam" id="PF01106"/>
    </source>
</evidence>
<comment type="similarity">
    <text evidence="1">Belongs to the NifU family.</text>
</comment>